<comment type="pathway">
    <text evidence="1">Amino-acid biosynthesis; L-cysteine biosynthesis; L-cysteine from L-serine: step 1/2.</text>
</comment>
<dbReference type="InterPro" id="IPR045304">
    <property type="entry name" value="LbH_SAT"/>
</dbReference>
<dbReference type="Gene3D" id="2.160.10.10">
    <property type="entry name" value="Hexapeptide repeat proteins"/>
    <property type="match status" value="1"/>
</dbReference>
<comment type="similarity">
    <text evidence="2 11">Belongs to the transferase hexapeptide repeat family.</text>
</comment>
<keyword evidence="8" id="KW-0198">Cysteine biosynthesis</keyword>
<dbReference type="SUPFAM" id="SSF51161">
    <property type="entry name" value="Trimeric LpxA-like enzymes"/>
    <property type="match status" value="1"/>
</dbReference>
<dbReference type="InterPro" id="IPR001451">
    <property type="entry name" value="Hexapep"/>
</dbReference>
<dbReference type="UniPathway" id="UPA00136">
    <property type="reaction ID" value="UER00199"/>
</dbReference>
<dbReference type="AlphaFoldDB" id="A0A133PRY4"/>
<dbReference type="NCBIfam" id="TIGR01172">
    <property type="entry name" value="cysE"/>
    <property type="match status" value="1"/>
</dbReference>
<comment type="caution">
    <text evidence="12">The sequence shown here is derived from an EMBL/GenBank/DDBJ whole genome shotgun (WGS) entry which is preliminary data.</text>
</comment>
<dbReference type="GO" id="GO:0009001">
    <property type="term" value="F:serine O-acetyltransferase activity"/>
    <property type="evidence" value="ECO:0007669"/>
    <property type="project" value="UniProtKB-EC"/>
</dbReference>
<dbReference type="GO" id="GO:0005737">
    <property type="term" value="C:cytoplasm"/>
    <property type="evidence" value="ECO:0007669"/>
    <property type="project" value="InterPro"/>
</dbReference>
<keyword evidence="7" id="KW-0677">Repeat</keyword>
<evidence type="ECO:0000256" key="11">
    <source>
        <dbReference type="PIRNR" id="PIRNR000441"/>
    </source>
</evidence>
<evidence type="ECO:0000256" key="8">
    <source>
        <dbReference type="ARBA" id="ARBA00023192"/>
    </source>
</evidence>
<dbReference type="PANTHER" id="PTHR42811">
    <property type="entry name" value="SERINE ACETYLTRANSFERASE"/>
    <property type="match status" value="1"/>
</dbReference>
<dbReference type="PIRSF" id="PIRSF000441">
    <property type="entry name" value="CysE"/>
    <property type="match status" value="1"/>
</dbReference>
<dbReference type="NCBIfam" id="NF041874">
    <property type="entry name" value="EPS_EpsC"/>
    <property type="match status" value="1"/>
</dbReference>
<dbReference type="FunFam" id="2.160.10.10:FF:000007">
    <property type="entry name" value="Serine acetyltransferase"/>
    <property type="match status" value="1"/>
</dbReference>
<dbReference type="EMBL" id="LRQE01000006">
    <property type="protein sequence ID" value="KXA31579.1"/>
    <property type="molecule type" value="Genomic_DNA"/>
</dbReference>
<dbReference type="EC" id="2.3.1.30" evidence="3 11"/>
<evidence type="ECO:0000313" key="13">
    <source>
        <dbReference type="Proteomes" id="UP000070174"/>
    </source>
</evidence>
<evidence type="ECO:0000256" key="1">
    <source>
        <dbReference type="ARBA" id="ARBA00004876"/>
    </source>
</evidence>
<dbReference type="InterPro" id="IPR042122">
    <property type="entry name" value="Ser_AcTrfase_N_sf"/>
</dbReference>
<dbReference type="InterPro" id="IPR053376">
    <property type="entry name" value="Serine_acetyltransferase"/>
</dbReference>
<dbReference type="InterPro" id="IPR005881">
    <property type="entry name" value="Ser_O-AcTrfase"/>
</dbReference>
<dbReference type="InterPro" id="IPR011004">
    <property type="entry name" value="Trimer_LpxA-like_sf"/>
</dbReference>
<organism evidence="12">
    <name type="scientific">Peptoniphilus harei</name>
    <dbReference type="NCBI Taxonomy" id="54005"/>
    <lineage>
        <taxon>Bacteria</taxon>
        <taxon>Bacillati</taxon>
        <taxon>Bacillota</taxon>
        <taxon>Tissierellia</taxon>
        <taxon>Tissierellales</taxon>
        <taxon>Peptoniphilaceae</taxon>
        <taxon>Peptoniphilus</taxon>
    </lineage>
</organism>
<dbReference type="CDD" id="cd03354">
    <property type="entry name" value="LbH_SAT"/>
    <property type="match status" value="1"/>
</dbReference>
<evidence type="ECO:0000256" key="4">
    <source>
        <dbReference type="ARBA" id="ARBA00018522"/>
    </source>
</evidence>
<proteinExistence type="inferred from homology"/>
<dbReference type="Proteomes" id="UP000070174">
    <property type="component" value="Unassembled WGS sequence"/>
</dbReference>
<reference evidence="12 13" key="1">
    <citation type="submission" date="2016-01" db="EMBL/GenBank/DDBJ databases">
        <authorList>
            <person name="Oliw E.H."/>
        </authorList>
    </citation>
    <scope>NUCLEOTIDE SEQUENCE [LARGE SCALE GENOMIC DNA]</scope>
    <source>
        <strain evidence="12 13">CMW7756A</strain>
    </source>
</reference>
<gene>
    <name evidence="12" type="ORF">HMPREF3229_00301</name>
</gene>
<evidence type="ECO:0000313" key="12">
    <source>
        <dbReference type="EMBL" id="KXA31579.1"/>
    </source>
</evidence>
<dbReference type="Gene3D" id="1.10.3130.10">
    <property type="entry name" value="serine acetyltransferase, domain 1"/>
    <property type="match status" value="1"/>
</dbReference>
<dbReference type="GO" id="GO:0006535">
    <property type="term" value="P:cysteine biosynthetic process from serine"/>
    <property type="evidence" value="ECO:0007669"/>
    <property type="project" value="InterPro"/>
</dbReference>
<evidence type="ECO:0000256" key="5">
    <source>
        <dbReference type="ARBA" id="ARBA00022605"/>
    </source>
</evidence>
<keyword evidence="5" id="KW-0028">Amino-acid biosynthesis</keyword>
<evidence type="ECO:0000256" key="3">
    <source>
        <dbReference type="ARBA" id="ARBA00013266"/>
    </source>
</evidence>
<dbReference type="InterPro" id="IPR018357">
    <property type="entry name" value="Hexapep_transf_CS"/>
</dbReference>
<evidence type="ECO:0000256" key="9">
    <source>
        <dbReference type="ARBA" id="ARBA00023315"/>
    </source>
</evidence>
<protein>
    <recommendedName>
        <fullName evidence="4 11">Serine acetyltransferase</fullName>
        <ecNumber evidence="3 11">2.3.1.30</ecNumber>
    </recommendedName>
</protein>
<evidence type="ECO:0000256" key="6">
    <source>
        <dbReference type="ARBA" id="ARBA00022679"/>
    </source>
</evidence>
<evidence type="ECO:0000256" key="10">
    <source>
        <dbReference type="ARBA" id="ARBA00049486"/>
    </source>
</evidence>
<dbReference type="Pfam" id="PF00132">
    <property type="entry name" value="Hexapep"/>
    <property type="match status" value="1"/>
</dbReference>
<dbReference type="PROSITE" id="PS00101">
    <property type="entry name" value="HEXAPEP_TRANSFERASES"/>
    <property type="match status" value="1"/>
</dbReference>
<accession>A0A133PRY4</accession>
<sequence length="183" mass="20008">MIKYLKKIKEYGEFILLKDPACKSLFEAIFMYPIVSCMVRHRIAHYFYEKNHTSLARWISQRARKKTGIEIHPGAKIGKNLFIDHGMAVVIGETAEIGDNCHMYHNITLGGTGNEKEKKRHPTVGSNVIIGTGATVLGPVTIGDGAKIGAGALVLTDIPANSTAVGAPAKVVKFHDPSENKFH</sequence>
<comment type="catalytic activity">
    <reaction evidence="10 11">
        <text>L-serine + acetyl-CoA = O-acetyl-L-serine + CoA</text>
        <dbReference type="Rhea" id="RHEA:24560"/>
        <dbReference type="ChEBI" id="CHEBI:33384"/>
        <dbReference type="ChEBI" id="CHEBI:57287"/>
        <dbReference type="ChEBI" id="CHEBI:57288"/>
        <dbReference type="ChEBI" id="CHEBI:58340"/>
        <dbReference type="EC" id="2.3.1.30"/>
    </reaction>
</comment>
<keyword evidence="9 11" id="KW-0012">Acyltransferase</keyword>
<name>A0A133PRY4_9FIRM</name>
<keyword evidence="6 11" id="KW-0808">Transferase</keyword>
<evidence type="ECO:0000256" key="7">
    <source>
        <dbReference type="ARBA" id="ARBA00022737"/>
    </source>
</evidence>
<dbReference type="RefSeq" id="WP_060799623.1">
    <property type="nucleotide sequence ID" value="NZ_KQ957088.1"/>
</dbReference>
<evidence type="ECO:0000256" key="2">
    <source>
        <dbReference type="ARBA" id="ARBA00007274"/>
    </source>
</evidence>
<dbReference type="PATRIC" id="fig|54005.3.peg.297"/>